<feature type="compositionally biased region" description="Basic and acidic residues" evidence="1">
    <location>
        <begin position="112"/>
        <end position="121"/>
    </location>
</feature>
<evidence type="ECO:0000313" key="3">
    <source>
        <dbReference type="Proteomes" id="UP000438476"/>
    </source>
</evidence>
<feature type="region of interest" description="Disordered" evidence="1">
    <location>
        <begin position="89"/>
        <end position="121"/>
    </location>
</feature>
<dbReference type="OrthoDB" id="7433140at2"/>
<comment type="caution">
    <text evidence="2">The sequence shown here is derived from an EMBL/GenBank/DDBJ whole genome shotgun (WGS) entry which is preliminary data.</text>
</comment>
<sequence>MTFEQQMIHDRSLRDAARALIDSDVAFLREDIEHRGLASRIGTRFVEGGADLADDTQDYLLENPAIVGGVLCAGLLWLFRRPIMQWLNPPEDAADQEPVQQSNRSQNKANLKNKEFRDGRS</sequence>
<evidence type="ECO:0000256" key="1">
    <source>
        <dbReference type="SAM" id="MobiDB-lite"/>
    </source>
</evidence>
<dbReference type="RefSeq" id="WP_160735013.1">
    <property type="nucleotide sequence ID" value="NZ_WTYT01000001.1"/>
</dbReference>
<reference evidence="2 3" key="1">
    <citation type="submission" date="2019-12" db="EMBL/GenBank/DDBJ databases">
        <title>Genomic-based taxomic classification of the family Erythrobacteraceae.</title>
        <authorList>
            <person name="Xu L."/>
        </authorList>
    </citation>
    <scope>NUCLEOTIDE SEQUENCE [LARGE SCALE GENOMIC DNA]</scope>
    <source>
        <strain evidence="2 3">LMG 29518</strain>
    </source>
</reference>
<dbReference type="Proteomes" id="UP000438476">
    <property type="component" value="Unassembled WGS sequence"/>
</dbReference>
<name>A0A6I4T0X5_9SPHN</name>
<dbReference type="EMBL" id="WTYT01000001">
    <property type="protein sequence ID" value="MXO64597.1"/>
    <property type="molecule type" value="Genomic_DNA"/>
</dbReference>
<keyword evidence="3" id="KW-1185">Reference proteome</keyword>
<organism evidence="2 3">
    <name type="scientific">Altericroceibacterium endophyticum</name>
    <dbReference type="NCBI Taxonomy" id="1808508"/>
    <lineage>
        <taxon>Bacteria</taxon>
        <taxon>Pseudomonadati</taxon>
        <taxon>Pseudomonadota</taxon>
        <taxon>Alphaproteobacteria</taxon>
        <taxon>Sphingomonadales</taxon>
        <taxon>Erythrobacteraceae</taxon>
        <taxon>Altericroceibacterium</taxon>
    </lineage>
</organism>
<dbReference type="AlphaFoldDB" id="A0A6I4T0X5"/>
<accession>A0A6I4T0X5</accession>
<feature type="compositionally biased region" description="Polar residues" evidence="1">
    <location>
        <begin position="98"/>
        <end position="110"/>
    </location>
</feature>
<protein>
    <submittedName>
        <fullName evidence="2">Uncharacterized protein</fullName>
    </submittedName>
</protein>
<evidence type="ECO:0000313" key="2">
    <source>
        <dbReference type="EMBL" id="MXO64597.1"/>
    </source>
</evidence>
<proteinExistence type="predicted"/>
<gene>
    <name evidence="2" type="ORF">GRI91_02370</name>
</gene>